<name>A0A0U2XG93_9BACL</name>
<organism evidence="2 3">
    <name type="scientific">Planococcus rifietoensis</name>
    <dbReference type="NCBI Taxonomy" id="200991"/>
    <lineage>
        <taxon>Bacteria</taxon>
        <taxon>Bacillati</taxon>
        <taxon>Bacillota</taxon>
        <taxon>Bacilli</taxon>
        <taxon>Bacillales</taxon>
        <taxon>Caryophanaceae</taxon>
        <taxon>Planococcus</taxon>
    </lineage>
</organism>
<evidence type="ECO:0000259" key="1">
    <source>
        <dbReference type="PROSITE" id="PS51186"/>
    </source>
</evidence>
<dbReference type="CDD" id="cd04301">
    <property type="entry name" value="NAT_SF"/>
    <property type="match status" value="1"/>
</dbReference>
<dbReference type="KEGG" id="prt:AUC31_12085"/>
<proteinExistence type="predicted"/>
<dbReference type="RefSeq" id="WP_058382590.1">
    <property type="nucleotide sequence ID" value="NZ_CP013659.2"/>
</dbReference>
<feature type="domain" description="N-acetyltransferase" evidence="1">
    <location>
        <begin position="9"/>
        <end position="149"/>
    </location>
</feature>
<dbReference type="OrthoDB" id="452315at2"/>
<evidence type="ECO:0000313" key="2">
    <source>
        <dbReference type="EMBL" id="ALS75887.1"/>
    </source>
</evidence>
<protein>
    <submittedName>
        <fullName evidence="2">GNAT family acetyltransferase</fullName>
    </submittedName>
</protein>
<dbReference type="PANTHER" id="PTHR43792:SF13">
    <property type="entry name" value="ACETYLTRANSFERASE"/>
    <property type="match status" value="1"/>
</dbReference>
<dbReference type="Gene3D" id="3.40.630.30">
    <property type="match status" value="1"/>
</dbReference>
<dbReference type="Pfam" id="PF13302">
    <property type="entry name" value="Acetyltransf_3"/>
    <property type="match status" value="1"/>
</dbReference>
<accession>A0A0U2XG93</accession>
<keyword evidence="3" id="KW-1185">Reference proteome</keyword>
<dbReference type="PROSITE" id="PS51186">
    <property type="entry name" value="GNAT"/>
    <property type="match status" value="1"/>
</dbReference>
<dbReference type="AlphaFoldDB" id="A0A0U2XG93"/>
<evidence type="ECO:0000313" key="3">
    <source>
        <dbReference type="Proteomes" id="UP000067683"/>
    </source>
</evidence>
<dbReference type="GO" id="GO:0016747">
    <property type="term" value="F:acyltransferase activity, transferring groups other than amino-acyl groups"/>
    <property type="evidence" value="ECO:0007669"/>
    <property type="project" value="InterPro"/>
</dbReference>
<dbReference type="InterPro" id="IPR016181">
    <property type="entry name" value="Acyl_CoA_acyltransferase"/>
</dbReference>
<dbReference type="Proteomes" id="UP000067683">
    <property type="component" value="Chromosome"/>
</dbReference>
<gene>
    <name evidence="2" type="ORF">AUC31_12085</name>
</gene>
<dbReference type="SUPFAM" id="SSF55729">
    <property type="entry name" value="Acyl-CoA N-acyltransferases (Nat)"/>
    <property type="match status" value="1"/>
</dbReference>
<dbReference type="PANTHER" id="PTHR43792">
    <property type="entry name" value="GNAT FAMILY, PUTATIVE (AFU_ORTHOLOGUE AFUA_3G00765)-RELATED-RELATED"/>
    <property type="match status" value="1"/>
</dbReference>
<dbReference type="InterPro" id="IPR000182">
    <property type="entry name" value="GNAT_dom"/>
</dbReference>
<reference evidence="2" key="1">
    <citation type="submission" date="2016-01" db="EMBL/GenBank/DDBJ databases">
        <title>Complete genome of Planococcus rifietoensis type strain M8.</title>
        <authorList>
            <person name="See-Too W.S."/>
        </authorList>
    </citation>
    <scope>NUCLEOTIDE SEQUENCE [LARGE SCALE GENOMIC DNA]</scope>
    <source>
        <strain evidence="2">M8</strain>
    </source>
</reference>
<sequence>MKKLETDRLEIIPCTAKVTQLLQTQQYDNGPEIAHHLQELRKDPSLFTWGSWLIIRKSDGQVIGDAGFKGKPDDQKQVEIGYGLLERYWNNGYATEAMNALMQWALAQEEVEKVHAETDRDNQASIRVLEKIKMKRTKEIGSSMYWEIQ</sequence>
<dbReference type="EMBL" id="CP013659">
    <property type="protein sequence ID" value="ALS75887.1"/>
    <property type="molecule type" value="Genomic_DNA"/>
</dbReference>
<dbReference type="InterPro" id="IPR051531">
    <property type="entry name" value="N-acetyltransferase"/>
</dbReference>
<dbReference type="STRING" id="200991.AUC31_12085"/>